<reference evidence="1 2" key="1">
    <citation type="journal article" date="2018" name="Front. Plant Sci.">
        <title>Red Clover (Trifolium pratense) and Zigzag Clover (T. medium) - A Picture of Genomic Similarities and Differences.</title>
        <authorList>
            <person name="Dluhosova J."/>
            <person name="Istvanek J."/>
            <person name="Nedelnik J."/>
            <person name="Repkova J."/>
        </authorList>
    </citation>
    <scope>NUCLEOTIDE SEQUENCE [LARGE SCALE GENOMIC DNA]</scope>
    <source>
        <strain evidence="2">cv. 10/8</strain>
        <tissue evidence="1">Leaf</tissue>
    </source>
</reference>
<feature type="non-terminal residue" evidence="1">
    <location>
        <position position="1"/>
    </location>
</feature>
<organism evidence="1 2">
    <name type="scientific">Trifolium medium</name>
    <dbReference type="NCBI Taxonomy" id="97028"/>
    <lineage>
        <taxon>Eukaryota</taxon>
        <taxon>Viridiplantae</taxon>
        <taxon>Streptophyta</taxon>
        <taxon>Embryophyta</taxon>
        <taxon>Tracheophyta</taxon>
        <taxon>Spermatophyta</taxon>
        <taxon>Magnoliopsida</taxon>
        <taxon>eudicotyledons</taxon>
        <taxon>Gunneridae</taxon>
        <taxon>Pentapetalae</taxon>
        <taxon>rosids</taxon>
        <taxon>fabids</taxon>
        <taxon>Fabales</taxon>
        <taxon>Fabaceae</taxon>
        <taxon>Papilionoideae</taxon>
        <taxon>50 kb inversion clade</taxon>
        <taxon>NPAAA clade</taxon>
        <taxon>Hologalegina</taxon>
        <taxon>IRL clade</taxon>
        <taxon>Trifolieae</taxon>
        <taxon>Trifolium</taxon>
    </lineage>
</organism>
<dbReference type="Proteomes" id="UP000265520">
    <property type="component" value="Unassembled WGS sequence"/>
</dbReference>
<comment type="caution">
    <text evidence="1">The sequence shown here is derived from an EMBL/GenBank/DDBJ whole genome shotgun (WGS) entry which is preliminary data.</text>
</comment>
<dbReference type="EMBL" id="LXQA010144770">
    <property type="protein sequence ID" value="MCI25004.1"/>
    <property type="molecule type" value="Genomic_DNA"/>
</dbReference>
<dbReference type="AlphaFoldDB" id="A0A392QMA3"/>
<accession>A0A392QMA3</accession>
<sequence>VPRFFLELQPREAGNLLSKLLTSG</sequence>
<evidence type="ECO:0000313" key="2">
    <source>
        <dbReference type="Proteomes" id="UP000265520"/>
    </source>
</evidence>
<protein>
    <submittedName>
        <fullName evidence="1">Uncharacterized protein</fullName>
    </submittedName>
</protein>
<proteinExistence type="predicted"/>
<keyword evidence="2" id="KW-1185">Reference proteome</keyword>
<name>A0A392QMA3_9FABA</name>
<evidence type="ECO:0000313" key="1">
    <source>
        <dbReference type="EMBL" id="MCI25004.1"/>
    </source>
</evidence>